<name>X1E3M4_9ZZZZ</name>
<comment type="caution">
    <text evidence="1">The sequence shown here is derived from an EMBL/GenBank/DDBJ whole genome shotgun (WGS) entry which is preliminary data.</text>
</comment>
<proteinExistence type="predicted"/>
<organism evidence="1">
    <name type="scientific">marine sediment metagenome</name>
    <dbReference type="NCBI Taxonomy" id="412755"/>
    <lineage>
        <taxon>unclassified sequences</taxon>
        <taxon>metagenomes</taxon>
        <taxon>ecological metagenomes</taxon>
    </lineage>
</organism>
<accession>X1E3M4</accession>
<sequence>MIFFEEGMAHCNEYYYFAKWTAVPIFTRKEDVFSIRFFFIETMMRKRTMFIQYDFDIISRKMISFKRSSSHNKISNIS</sequence>
<protein>
    <submittedName>
        <fullName evidence="1">Uncharacterized protein</fullName>
    </submittedName>
</protein>
<reference evidence="1" key="1">
    <citation type="journal article" date="2014" name="Front. Microbiol.">
        <title>High frequency of phylogenetically diverse reductive dehalogenase-homologous genes in deep subseafloor sedimentary metagenomes.</title>
        <authorList>
            <person name="Kawai M."/>
            <person name="Futagami T."/>
            <person name="Toyoda A."/>
            <person name="Takaki Y."/>
            <person name="Nishi S."/>
            <person name="Hori S."/>
            <person name="Arai W."/>
            <person name="Tsubouchi T."/>
            <person name="Morono Y."/>
            <person name="Uchiyama I."/>
            <person name="Ito T."/>
            <person name="Fujiyama A."/>
            <person name="Inagaki F."/>
            <person name="Takami H."/>
        </authorList>
    </citation>
    <scope>NUCLEOTIDE SEQUENCE</scope>
    <source>
        <strain evidence="1">Expedition CK06-06</strain>
    </source>
</reference>
<dbReference type="EMBL" id="BART01038188">
    <property type="protein sequence ID" value="GAH14980.1"/>
    <property type="molecule type" value="Genomic_DNA"/>
</dbReference>
<gene>
    <name evidence="1" type="ORF">S01H4_63477</name>
</gene>
<evidence type="ECO:0000313" key="1">
    <source>
        <dbReference type="EMBL" id="GAH14980.1"/>
    </source>
</evidence>
<dbReference type="AlphaFoldDB" id="X1E3M4"/>